<evidence type="ECO:0000313" key="2">
    <source>
        <dbReference type="EMBL" id="SFU94009.1"/>
    </source>
</evidence>
<keyword evidence="3" id="KW-1185">Reference proteome</keyword>
<dbReference type="OrthoDB" id="8707265at2"/>
<gene>
    <name evidence="2" type="ORF">SAMN05216552_1015130</name>
</gene>
<protein>
    <submittedName>
        <fullName evidence="2">Uncharacterized protein</fullName>
    </submittedName>
</protein>
<accession>A0A1I7K9A3</accession>
<evidence type="ECO:0000256" key="1">
    <source>
        <dbReference type="SAM" id="MobiDB-lite"/>
    </source>
</evidence>
<organism evidence="2 3">
    <name type="scientific">Pseudoduganella namucuonensis</name>
    <dbReference type="NCBI Taxonomy" id="1035707"/>
    <lineage>
        <taxon>Bacteria</taxon>
        <taxon>Pseudomonadati</taxon>
        <taxon>Pseudomonadota</taxon>
        <taxon>Betaproteobacteria</taxon>
        <taxon>Burkholderiales</taxon>
        <taxon>Oxalobacteraceae</taxon>
        <taxon>Telluria group</taxon>
        <taxon>Pseudoduganella</taxon>
    </lineage>
</organism>
<dbReference type="Proteomes" id="UP000199391">
    <property type="component" value="Unassembled WGS sequence"/>
</dbReference>
<name>A0A1I7K9A3_9BURK</name>
<dbReference type="AlphaFoldDB" id="A0A1I7K9A3"/>
<evidence type="ECO:0000313" key="3">
    <source>
        <dbReference type="Proteomes" id="UP000199391"/>
    </source>
</evidence>
<feature type="compositionally biased region" description="Pro residues" evidence="1">
    <location>
        <begin position="9"/>
        <end position="20"/>
    </location>
</feature>
<proteinExistence type="predicted"/>
<dbReference type="STRING" id="1035707.SAMN05216552_1015130"/>
<sequence>MSPAARYPLPAPPEVGPPPPYRLGGNDIALEDAADVIVEVYGPSGMRLFTLEQTLRSIDLIAEPGRTRILYLLPLHFDMPGGKP</sequence>
<reference evidence="3" key="1">
    <citation type="submission" date="2016-10" db="EMBL/GenBank/DDBJ databases">
        <authorList>
            <person name="Varghese N."/>
            <person name="Submissions S."/>
        </authorList>
    </citation>
    <scope>NUCLEOTIDE SEQUENCE [LARGE SCALE GENOMIC DNA]</scope>
    <source>
        <strain evidence="3">CGMCC 1.11014</strain>
    </source>
</reference>
<dbReference type="EMBL" id="FPBO01000015">
    <property type="protein sequence ID" value="SFU94009.1"/>
    <property type="molecule type" value="Genomic_DNA"/>
</dbReference>
<dbReference type="RefSeq" id="WP_093556758.1">
    <property type="nucleotide sequence ID" value="NZ_FPBO01000015.1"/>
</dbReference>
<feature type="region of interest" description="Disordered" evidence="1">
    <location>
        <begin position="1"/>
        <end position="20"/>
    </location>
</feature>